<evidence type="ECO:0000313" key="2">
    <source>
        <dbReference type="Proteomes" id="UP001430193"/>
    </source>
</evidence>
<sequence length="360" mass="41381">MKNHYGPSVYYASDKSIRDALNQPKISDKSLQRLLYSRGILLSSENARDYLAGYFSRLNYDYYDQAEIADAMEVQPRRDRTTSRFITTQNDISIFEHAADAIKSEIEKREDGIDINLIDNRLTVSIDYISIDYRRSEFSQVRRQTGVIDVIKSATGYIVRSTQTPYIDERVESFLAEAEKACQGKNFSLSTINLQAVPDHKYRTEFFDLLINGLIGYPLIDVSAAYVFKKHPDPDEIDDDDNVSDDLEDIRIERASLSGKGVHRSEEIKALHNREFYAVRVSWSVADSSQDRFDIDATFSEPESCSGFSYLLRRVHQYIGKGRPPHQRSPLKKEIDTMYSLLEDSATRAMTSIREKYHAK</sequence>
<evidence type="ECO:0008006" key="3">
    <source>
        <dbReference type="Google" id="ProtNLM"/>
    </source>
</evidence>
<dbReference type="Proteomes" id="UP001430193">
    <property type="component" value="Unassembled WGS sequence"/>
</dbReference>
<dbReference type="EMBL" id="JADIKF010000040">
    <property type="protein sequence ID" value="MBM7131873.1"/>
    <property type="molecule type" value="Genomic_DNA"/>
</dbReference>
<gene>
    <name evidence="1" type="ORF">ISS99_20295</name>
</gene>
<protein>
    <recommendedName>
        <fullName evidence="3">WYL domain-containing protein</fullName>
    </recommendedName>
</protein>
<name>A0ABS2KN50_9GAMM</name>
<organism evidence="1 2">
    <name type="scientific">Dyella mobilis</name>
    <dbReference type="NCBI Taxonomy" id="1849582"/>
    <lineage>
        <taxon>Bacteria</taxon>
        <taxon>Pseudomonadati</taxon>
        <taxon>Pseudomonadota</taxon>
        <taxon>Gammaproteobacteria</taxon>
        <taxon>Lysobacterales</taxon>
        <taxon>Rhodanobacteraceae</taxon>
        <taxon>Dyella</taxon>
    </lineage>
</organism>
<keyword evidence="2" id="KW-1185">Reference proteome</keyword>
<proteinExistence type="predicted"/>
<reference evidence="1" key="1">
    <citation type="submission" date="2020-10" db="EMBL/GenBank/DDBJ databases">
        <title>Phylogeny of dyella-like bacteria.</title>
        <authorList>
            <person name="Fu J."/>
        </authorList>
    </citation>
    <scope>NUCLEOTIDE SEQUENCE</scope>
    <source>
        <strain evidence="1">DHON07</strain>
    </source>
</reference>
<accession>A0ABS2KN50</accession>
<comment type="caution">
    <text evidence="1">The sequence shown here is derived from an EMBL/GenBank/DDBJ whole genome shotgun (WGS) entry which is preliminary data.</text>
</comment>
<dbReference type="RefSeq" id="WP_204633420.1">
    <property type="nucleotide sequence ID" value="NZ_BSOC01000001.1"/>
</dbReference>
<evidence type="ECO:0000313" key="1">
    <source>
        <dbReference type="EMBL" id="MBM7131873.1"/>
    </source>
</evidence>